<dbReference type="InterPro" id="IPR050399">
    <property type="entry name" value="HPr"/>
</dbReference>
<dbReference type="GO" id="GO:0005737">
    <property type="term" value="C:cytoplasm"/>
    <property type="evidence" value="ECO:0007669"/>
    <property type="project" value="UniProtKB-SubCell"/>
</dbReference>
<dbReference type="NCBIfam" id="TIGR01003">
    <property type="entry name" value="PTS_HPr_family"/>
    <property type="match status" value="1"/>
</dbReference>
<dbReference type="AlphaFoldDB" id="A0A0W8FTV8"/>
<keyword evidence="3" id="KW-0598">Phosphotransferase system</keyword>
<gene>
    <name evidence="5" type="ORF">ASZ90_005884</name>
</gene>
<evidence type="ECO:0000256" key="3">
    <source>
        <dbReference type="ARBA" id="ARBA00022683"/>
    </source>
</evidence>
<accession>A0A0W8FTV8</accession>
<dbReference type="InterPro" id="IPR035895">
    <property type="entry name" value="HPr-like_sf"/>
</dbReference>
<dbReference type="InterPro" id="IPR001020">
    <property type="entry name" value="PTS_HPr_His_P_site"/>
</dbReference>
<dbReference type="PRINTS" id="PR00107">
    <property type="entry name" value="PHOSPHOCPHPR"/>
</dbReference>
<evidence type="ECO:0000256" key="2">
    <source>
        <dbReference type="ARBA" id="ARBA00022490"/>
    </source>
</evidence>
<name>A0A0W8FTV8_9ZZZZ</name>
<keyword evidence="2" id="KW-0963">Cytoplasm</keyword>
<dbReference type="PANTHER" id="PTHR33705:SF2">
    <property type="entry name" value="PHOSPHOCARRIER PROTEIN NPR"/>
    <property type="match status" value="1"/>
</dbReference>
<dbReference type="InterPro" id="IPR000032">
    <property type="entry name" value="HPr-like"/>
</dbReference>
<comment type="caution">
    <text evidence="5">The sequence shown here is derived from an EMBL/GenBank/DDBJ whole genome shotgun (WGS) entry which is preliminary data.</text>
</comment>
<dbReference type="PROSITE" id="PS51350">
    <property type="entry name" value="PTS_HPR_DOM"/>
    <property type="match status" value="1"/>
</dbReference>
<reference evidence="5" key="1">
    <citation type="journal article" date="2015" name="Proc. Natl. Acad. Sci. U.S.A.">
        <title>Networks of energetic and metabolic interactions define dynamics in microbial communities.</title>
        <authorList>
            <person name="Embree M."/>
            <person name="Liu J.K."/>
            <person name="Al-Bassam M.M."/>
            <person name="Zengler K."/>
        </authorList>
    </citation>
    <scope>NUCLEOTIDE SEQUENCE</scope>
</reference>
<sequence length="89" mass="9631">MTEIRTLQLKNKLGMHARAAANFVKVAQQFKAGIHIEHKGQTVDGRSILDILTLACPKGGTLTIKADGDDASAAIEELEKLIENKFGET</sequence>
<feature type="domain" description="HPr" evidence="4">
    <location>
        <begin position="2"/>
        <end position="89"/>
    </location>
</feature>
<proteinExistence type="predicted"/>
<dbReference type="EMBL" id="LNQE01000851">
    <property type="protein sequence ID" value="KUG24333.1"/>
    <property type="molecule type" value="Genomic_DNA"/>
</dbReference>
<dbReference type="InterPro" id="IPR002114">
    <property type="entry name" value="PTS_HPr_Ser_P_site"/>
</dbReference>
<dbReference type="PANTHER" id="PTHR33705">
    <property type="entry name" value="PHOSPHOCARRIER PROTEIN HPR"/>
    <property type="match status" value="1"/>
</dbReference>
<dbReference type="Gene3D" id="3.30.1340.10">
    <property type="entry name" value="HPr-like"/>
    <property type="match status" value="1"/>
</dbReference>
<evidence type="ECO:0000259" key="4">
    <source>
        <dbReference type="PROSITE" id="PS51350"/>
    </source>
</evidence>
<dbReference type="GO" id="GO:0009401">
    <property type="term" value="P:phosphoenolpyruvate-dependent sugar phosphotransferase system"/>
    <property type="evidence" value="ECO:0007669"/>
    <property type="project" value="UniProtKB-KW"/>
</dbReference>
<evidence type="ECO:0000256" key="1">
    <source>
        <dbReference type="ARBA" id="ARBA00004496"/>
    </source>
</evidence>
<dbReference type="Pfam" id="PF00381">
    <property type="entry name" value="PTS-HPr"/>
    <property type="match status" value="1"/>
</dbReference>
<dbReference type="PROSITE" id="PS00589">
    <property type="entry name" value="PTS_HPR_SER"/>
    <property type="match status" value="1"/>
</dbReference>
<evidence type="ECO:0000313" key="5">
    <source>
        <dbReference type="EMBL" id="KUG24333.1"/>
    </source>
</evidence>
<comment type="subcellular location">
    <subcellularLocation>
        <location evidence="1">Cytoplasm</location>
    </subcellularLocation>
</comment>
<protein>
    <submittedName>
        <fullName evidence="5">Phosphocarrier protein, nitrogen regulation associated</fullName>
    </submittedName>
</protein>
<dbReference type="PROSITE" id="PS00369">
    <property type="entry name" value="PTS_HPR_HIS"/>
    <property type="match status" value="1"/>
</dbReference>
<dbReference type="SUPFAM" id="SSF55594">
    <property type="entry name" value="HPr-like"/>
    <property type="match status" value="1"/>
</dbReference>
<organism evidence="5">
    <name type="scientific">hydrocarbon metagenome</name>
    <dbReference type="NCBI Taxonomy" id="938273"/>
    <lineage>
        <taxon>unclassified sequences</taxon>
        <taxon>metagenomes</taxon>
        <taxon>ecological metagenomes</taxon>
    </lineage>
</organism>